<evidence type="ECO:0000256" key="1">
    <source>
        <dbReference type="SAM" id="MobiDB-lite"/>
    </source>
</evidence>
<accession>A0A2S3HU50</accession>
<feature type="domain" description="F-box" evidence="2">
    <location>
        <begin position="30"/>
        <end position="67"/>
    </location>
</feature>
<sequence length="384" mass="43320">MSGGDDPTQPRPAKFPKQSNPTTTIESLGEDLLLTIFLRLPSLATLIRVALTCRAWRRAVASSPSFRRSFRELHPAPLLVIFEDPDRDALPPFVAAHRRDRHVLAAIRGGDFFLTPLLEPNSCACDAPLRWRVVDFRDGCIVLMNRVAGLLAIVNPLARQCPADYIHIPFDMCSRDGPLPLGVHLLSSDEEPMPFRVVWLLCDITRVQLVVFSSETRDWSFLPWVEITERNEEHMLTLDMATMEFSVFELPPYLKGQQDCFFAVGETKDGDPCFVYCIGFSIGVLKDRVGDDGVKRWILVGMVNYEAESANGNRLQVVTVEGGFAYLITTEMVLSLCIETMKLEKLFPQTFYALHFHPYIMAWPPSLVGNYRHFAIIQDGVGNE</sequence>
<protein>
    <submittedName>
        <fullName evidence="4">Uncharacterized protein</fullName>
    </submittedName>
</protein>
<dbReference type="InterPro" id="IPR001810">
    <property type="entry name" value="F-box_dom"/>
</dbReference>
<feature type="region of interest" description="Disordered" evidence="1">
    <location>
        <begin position="1"/>
        <end position="23"/>
    </location>
</feature>
<dbReference type="Proteomes" id="UP000243499">
    <property type="component" value="Chromosome 5"/>
</dbReference>
<dbReference type="Gene3D" id="1.20.1280.50">
    <property type="match status" value="1"/>
</dbReference>
<dbReference type="PANTHER" id="PTHR33207">
    <property type="entry name" value="F-BOX DOMAIN CONTAINING PROTEIN-RELATED"/>
    <property type="match status" value="1"/>
</dbReference>
<reference evidence="4" key="1">
    <citation type="submission" date="2018-04" db="EMBL/GenBank/DDBJ databases">
        <title>WGS assembly of Panicum hallii.</title>
        <authorList>
            <person name="Lovell J."/>
            <person name="Jenkins J."/>
            <person name="Lowry D."/>
            <person name="Mamidi S."/>
            <person name="Sreedasyam A."/>
            <person name="Weng X."/>
            <person name="Barry K."/>
            <person name="Bonette J."/>
            <person name="Campitelli B."/>
            <person name="Daum C."/>
            <person name="Gordon S."/>
            <person name="Gould B."/>
            <person name="Lipzen A."/>
            <person name="Macqueen A."/>
            <person name="Palacio-Mejia J."/>
            <person name="Plott C."/>
            <person name="Shakirov E."/>
            <person name="Shu S."/>
            <person name="Yoshinaga Y."/>
            <person name="Zane M."/>
            <person name="Rokhsar D."/>
            <person name="Grimwood J."/>
            <person name="Schmutz J."/>
            <person name="Juenger T."/>
        </authorList>
    </citation>
    <scope>NUCLEOTIDE SEQUENCE [LARGE SCALE GENOMIC DNA]</scope>
    <source>
        <strain evidence="4">FIL2</strain>
    </source>
</reference>
<evidence type="ECO:0000259" key="2">
    <source>
        <dbReference type="Pfam" id="PF12937"/>
    </source>
</evidence>
<dbReference type="Gramene" id="PAN29841">
    <property type="protein sequence ID" value="PAN29841"/>
    <property type="gene ID" value="PAHAL_5G253000"/>
</dbReference>
<dbReference type="InterPro" id="IPR056594">
    <property type="entry name" value="AT5G49610-like_b-prop"/>
</dbReference>
<dbReference type="CDD" id="cd09917">
    <property type="entry name" value="F-box_SF"/>
    <property type="match status" value="1"/>
</dbReference>
<dbReference type="SUPFAM" id="SSF81383">
    <property type="entry name" value="F-box domain"/>
    <property type="match status" value="1"/>
</dbReference>
<evidence type="ECO:0000259" key="3">
    <source>
        <dbReference type="Pfam" id="PF23635"/>
    </source>
</evidence>
<gene>
    <name evidence="4" type="ORF">PAHAL_5G253000</name>
</gene>
<dbReference type="AlphaFoldDB" id="A0A2S3HU50"/>
<dbReference type="EMBL" id="CM008050">
    <property type="protein sequence ID" value="PAN29841.1"/>
    <property type="molecule type" value="Genomic_DNA"/>
</dbReference>
<feature type="domain" description="F-box protein AT5G49610-like beta-propeller" evidence="3">
    <location>
        <begin position="232"/>
        <end position="366"/>
    </location>
</feature>
<dbReference type="InterPro" id="IPR036047">
    <property type="entry name" value="F-box-like_dom_sf"/>
</dbReference>
<organism evidence="4">
    <name type="scientific">Panicum hallii</name>
    <dbReference type="NCBI Taxonomy" id="206008"/>
    <lineage>
        <taxon>Eukaryota</taxon>
        <taxon>Viridiplantae</taxon>
        <taxon>Streptophyta</taxon>
        <taxon>Embryophyta</taxon>
        <taxon>Tracheophyta</taxon>
        <taxon>Spermatophyta</taxon>
        <taxon>Magnoliopsida</taxon>
        <taxon>Liliopsida</taxon>
        <taxon>Poales</taxon>
        <taxon>Poaceae</taxon>
        <taxon>PACMAD clade</taxon>
        <taxon>Panicoideae</taxon>
        <taxon>Panicodae</taxon>
        <taxon>Paniceae</taxon>
        <taxon>Panicinae</taxon>
        <taxon>Panicum</taxon>
        <taxon>Panicum sect. Panicum</taxon>
    </lineage>
</organism>
<dbReference type="Pfam" id="PF23635">
    <property type="entry name" value="Beta-prop_AT5G49610-like"/>
    <property type="match status" value="1"/>
</dbReference>
<name>A0A2S3HU50_9POAL</name>
<dbReference type="Pfam" id="PF12937">
    <property type="entry name" value="F-box-like"/>
    <property type="match status" value="1"/>
</dbReference>
<proteinExistence type="predicted"/>
<evidence type="ECO:0000313" key="4">
    <source>
        <dbReference type="EMBL" id="PAN29841.1"/>
    </source>
</evidence>